<gene>
    <name evidence="1" type="ORF">GCM10023172_06930</name>
</gene>
<comment type="caution">
    <text evidence="1">The sequence shown here is derived from an EMBL/GenBank/DDBJ whole genome shotgun (WGS) entry which is preliminary data.</text>
</comment>
<name>A0ABP8Q000_9BACT</name>
<evidence type="ECO:0000313" key="2">
    <source>
        <dbReference type="Proteomes" id="UP001501243"/>
    </source>
</evidence>
<sequence>MLTFHHVSAQKLAAKATPKLSERATVLEGRCAVIVRPDNRKIALMKKQGSEEDYNTVVADNQYYMGISLYFLDSVKVRQIEKPAHGVIIFKSSTGHYFTVSLTPFDWGIILFNGRAKPIEADVTDIESSYRAYMKK</sequence>
<accession>A0ABP8Q000</accession>
<dbReference type="EMBL" id="BAABGQ010000004">
    <property type="protein sequence ID" value="GAA4495339.1"/>
    <property type="molecule type" value="Genomic_DNA"/>
</dbReference>
<keyword evidence="2" id="KW-1185">Reference proteome</keyword>
<reference evidence="2" key="1">
    <citation type="journal article" date="2019" name="Int. J. Syst. Evol. Microbiol.">
        <title>The Global Catalogue of Microorganisms (GCM) 10K type strain sequencing project: providing services to taxonomists for standard genome sequencing and annotation.</title>
        <authorList>
            <consortium name="The Broad Institute Genomics Platform"/>
            <consortium name="The Broad Institute Genome Sequencing Center for Infectious Disease"/>
            <person name="Wu L."/>
            <person name="Ma J."/>
        </authorList>
    </citation>
    <scope>NUCLEOTIDE SEQUENCE [LARGE SCALE GENOMIC DNA]</scope>
    <source>
        <strain evidence="2">JCM 17841</strain>
    </source>
</reference>
<organism evidence="1 2">
    <name type="scientific">Hymenobacter ginsengisoli</name>
    <dbReference type="NCBI Taxonomy" id="1051626"/>
    <lineage>
        <taxon>Bacteria</taxon>
        <taxon>Pseudomonadati</taxon>
        <taxon>Bacteroidota</taxon>
        <taxon>Cytophagia</taxon>
        <taxon>Cytophagales</taxon>
        <taxon>Hymenobacteraceae</taxon>
        <taxon>Hymenobacter</taxon>
    </lineage>
</organism>
<dbReference type="Proteomes" id="UP001501243">
    <property type="component" value="Unassembled WGS sequence"/>
</dbReference>
<proteinExistence type="predicted"/>
<protein>
    <submittedName>
        <fullName evidence="1">Uncharacterized protein</fullName>
    </submittedName>
</protein>
<evidence type="ECO:0000313" key="1">
    <source>
        <dbReference type="EMBL" id="GAA4495339.1"/>
    </source>
</evidence>